<proteinExistence type="predicted"/>
<organism evidence="1 2">
    <name type="scientific">Halogeometricum rufum</name>
    <dbReference type="NCBI Taxonomy" id="553469"/>
    <lineage>
        <taxon>Archaea</taxon>
        <taxon>Methanobacteriati</taxon>
        <taxon>Methanobacteriota</taxon>
        <taxon>Stenosarchaea group</taxon>
        <taxon>Halobacteria</taxon>
        <taxon>Halobacteriales</taxon>
        <taxon>Haloferacaceae</taxon>
        <taxon>Halogeometricum</taxon>
    </lineage>
</organism>
<evidence type="ECO:0008006" key="3">
    <source>
        <dbReference type="Google" id="ProtNLM"/>
    </source>
</evidence>
<dbReference type="Proteomes" id="UP000198531">
    <property type="component" value="Unassembled WGS sequence"/>
</dbReference>
<reference evidence="2" key="1">
    <citation type="submission" date="2016-10" db="EMBL/GenBank/DDBJ databases">
        <authorList>
            <person name="Varghese N."/>
            <person name="Submissions S."/>
        </authorList>
    </citation>
    <scope>NUCLEOTIDE SEQUENCE [LARGE SCALE GENOMIC DNA]</scope>
    <source>
        <strain evidence="2">CGMCC 1.7736</strain>
    </source>
</reference>
<dbReference type="AlphaFoldDB" id="A0A1I6GXK3"/>
<evidence type="ECO:0000313" key="2">
    <source>
        <dbReference type="Proteomes" id="UP000198531"/>
    </source>
</evidence>
<dbReference type="STRING" id="553469.SAMN04487947_1791"/>
<dbReference type="EMBL" id="FOYT01000001">
    <property type="protein sequence ID" value="SFR46920.1"/>
    <property type="molecule type" value="Genomic_DNA"/>
</dbReference>
<dbReference type="RefSeq" id="WP_089806557.1">
    <property type="nucleotide sequence ID" value="NZ_FOYT01000001.1"/>
</dbReference>
<dbReference type="Pfam" id="PF19102">
    <property type="entry name" value="DUF5789"/>
    <property type="match status" value="1"/>
</dbReference>
<gene>
    <name evidence="1" type="ORF">SAMN04487947_1791</name>
</gene>
<evidence type="ECO:0000313" key="1">
    <source>
        <dbReference type="EMBL" id="SFR46920.1"/>
    </source>
</evidence>
<dbReference type="InterPro" id="IPR043899">
    <property type="entry name" value="DUF5789"/>
</dbReference>
<sequence length="85" mass="9032">MNERINLSRLESRLEDLSYPVTRDDAAEELSDVTVQMADGEANLGALVSEVGGGAFTSPSDLYEDLQNTMPVEAIGEPGQSDGDA</sequence>
<protein>
    <recommendedName>
        <fullName evidence="3">DUF2795 domain-containing protein</fullName>
    </recommendedName>
</protein>
<accession>A0A1I6GXK3</accession>
<keyword evidence="2" id="KW-1185">Reference proteome</keyword>
<dbReference type="OrthoDB" id="227978at2157"/>
<name>A0A1I6GXK3_9EURY</name>